<feature type="transmembrane region" description="Helical" evidence="1">
    <location>
        <begin position="147"/>
        <end position="166"/>
    </location>
</feature>
<proteinExistence type="predicted"/>
<feature type="transmembrane region" description="Helical" evidence="1">
    <location>
        <begin position="70"/>
        <end position="90"/>
    </location>
</feature>
<name>A0ABT4AK34_9BACT</name>
<gene>
    <name evidence="2" type="ORF">OV287_42875</name>
</gene>
<feature type="transmembrane region" description="Helical" evidence="1">
    <location>
        <begin position="122"/>
        <end position="141"/>
    </location>
</feature>
<evidence type="ECO:0000313" key="3">
    <source>
        <dbReference type="Proteomes" id="UP001207654"/>
    </source>
</evidence>
<dbReference type="RefSeq" id="WP_267539822.1">
    <property type="nucleotide sequence ID" value="NZ_JAPNKA010000001.1"/>
</dbReference>
<organism evidence="2 3">
    <name type="scientific">Archangium lansingense</name>
    <dbReference type="NCBI Taxonomy" id="2995310"/>
    <lineage>
        <taxon>Bacteria</taxon>
        <taxon>Pseudomonadati</taxon>
        <taxon>Myxococcota</taxon>
        <taxon>Myxococcia</taxon>
        <taxon>Myxococcales</taxon>
        <taxon>Cystobacterineae</taxon>
        <taxon>Archangiaceae</taxon>
        <taxon>Archangium</taxon>
    </lineage>
</organism>
<evidence type="ECO:0000313" key="2">
    <source>
        <dbReference type="EMBL" id="MCY1081217.1"/>
    </source>
</evidence>
<accession>A0ABT4AK34</accession>
<protein>
    <submittedName>
        <fullName evidence="2">Uncharacterized protein</fullName>
    </submittedName>
</protein>
<evidence type="ECO:0000256" key="1">
    <source>
        <dbReference type="SAM" id="Phobius"/>
    </source>
</evidence>
<keyword evidence="1" id="KW-0472">Membrane</keyword>
<reference evidence="2 3" key="1">
    <citation type="submission" date="2022-11" db="EMBL/GenBank/DDBJ databases">
        <title>Minimal conservation of predation-associated metabolite biosynthetic gene clusters underscores biosynthetic potential of Myxococcota including descriptions for ten novel species: Archangium lansinium sp. nov., Myxococcus landrumus sp. nov., Nannocystis bai.</title>
        <authorList>
            <person name="Ahearne A."/>
            <person name="Stevens C."/>
            <person name="Phillips K."/>
        </authorList>
    </citation>
    <scope>NUCLEOTIDE SEQUENCE [LARGE SCALE GENOMIC DNA]</scope>
    <source>
        <strain evidence="2 3">MIWBW</strain>
    </source>
</reference>
<dbReference type="EMBL" id="JAPNKA010000001">
    <property type="protein sequence ID" value="MCY1081217.1"/>
    <property type="molecule type" value="Genomic_DNA"/>
</dbReference>
<feature type="transmembrane region" description="Helical" evidence="1">
    <location>
        <begin position="96"/>
        <end position="115"/>
    </location>
</feature>
<sequence length="336" mass="34819">MAPEGFSPPAPAGEAAALPLNAGELAQDSGSGEVDPALRLAGGVLLLNAVLVLAERVLLSGPVGNGPGGAGAGLVSAVIDAGLGISLLTGNDRYRSLASLRAALGLLVFTGLHAFRGDMVSAAVQLFFSGSLLMLLVGTPSGLRRTLALLGVSLCLLLEGAGLYSLRTGRDLFGGVFSGAQEVKGGVITGRKFPFRMNVPGASWRMRSEESAAKDNPLVDRWLIHPKTGANLLLIGEEIPAGSQVNLDAFGKAVVNNLRKGMSVYETQPPVCDNFGGIPTCLIRGSGNANMVAVEYEIRVFSTPGAAYQFIAFGPTESFLPLQDELRQAAQSFAIE</sequence>
<keyword evidence="1" id="KW-0812">Transmembrane</keyword>
<comment type="caution">
    <text evidence="2">The sequence shown here is derived from an EMBL/GenBank/DDBJ whole genome shotgun (WGS) entry which is preliminary data.</text>
</comment>
<keyword evidence="1" id="KW-1133">Transmembrane helix</keyword>
<keyword evidence="3" id="KW-1185">Reference proteome</keyword>
<dbReference type="Proteomes" id="UP001207654">
    <property type="component" value="Unassembled WGS sequence"/>
</dbReference>